<dbReference type="HOGENOM" id="CLU_2960860_0_0_1"/>
<gene>
    <name evidence="2" type="ORF">FOMG_17001</name>
</gene>
<evidence type="ECO:0000256" key="1">
    <source>
        <dbReference type="SAM" id="MobiDB-lite"/>
    </source>
</evidence>
<evidence type="ECO:0000313" key="2">
    <source>
        <dbReference type="EMBL" id="EXK26387.1"/>
    </source>
</evidence>
<feature type="compositionally biased region" description="Basic and acidic residues" evidence="1">
    <location>
        <begin position="9"/>
        <end position="18"/>
    </location>
</feature>
<proteinExistence type="predicted"/>
<accession>W9ZCS2</accession>
<dbReference type="VEuPathDB" id="FungiDB:FOMG_17001"/>
<reference evidence="2" key="1">
    <citation type="submission" date="2012-04" db="EMBL/GenBank/DDBJ databases">
        <title>The Genome Sequence of Fusarium oxysporum melonis.</title>
        <authorList>
            <consortium name="The Broad Institute Genome Sequencing Platform"/>
            <person name="Ma L.-J."/>
            <person name="Gale L.R."/>
            <person name="Schwartz D.C."/>
            <person name="Zhou S."/>
            <person name="Corby-Kistler H."/>
            <person name="Young S.K."/>
            <person name="Zeng Q."/>
            <person name="Gargeya S."/>
            <person name="Fitzgerald M."/>
            <person name="Haas B."/>
            <person name="Abouelleil A."/>
            <person name="Alvarado L."/>
            <person name="Arachchi H.M."/>
            <person name="Berlin A."/>
            <person name="Brown A."/>
            <person name="Chapman S.B."/>
            <person name="Chen Z."/>
            <person name="Dunbar C."/>
            <person name="Freedman E."/>
            <person name="Gearin G."/>
            <person name="Goldberg J."/>
            <person name="Griggs A."/>
            <person name="Gujja S."/>
            <person name="Heiman D."/>
            <person name="Howarth C."/>
            <person name="Larson L."/>
            <person name="Lui A."/>
            <person name="MacDonald P.J.P."/>
            <person name="Montmayeur A."/>
            <person name="Murphy C."/>
            <person name="Neiman D."/>
            <person name="Pearson M."/>
            <person name="Priest M."/>
            <person name="Roberts A."/>
            <person name="Saif S."/>
            <person name="Shea T."/>
            <person name="Shenoy N."/>
            <person name="Sisk P."/>
            <person name="Stolte C."/>
            <person name="Sykes S."/>
            <person name="Wortman J."/>
            <person name="Nusbaum C."/>
            <person name="Birren B."/>
        </authorList>
    </citation>
    <scope>NUCLEOTIDE SEQUENCE</scope>
    <source>
        <strain evidence="2">26406</strain>
    </source>
</reference>
<dbReference type="AlphaFoldDB" id="W9ZCS2"/>
<sequence length="59" mass="7053">MAPPSVPAEVKKQRERDRGKKRRQQSRCQGQTERLQEADSHETVRLFFLFRRFTYSVVS</sequence>
<dbReference type="EMBL" id="JH659361">
    <property type="protein sequence ID" value="EXK26387.1"/>
    <property type="molecule type" value="Genomic_DNA"/>
</dbReference>
<dbReference type="Proteomes" id="UP000030703">
    <property type="component" value="Unassembled WGS sequence"/>
</dbReference>
<name>W9ZCS2_FUSOX</name>
<protein>
    <submittedName>
        <fullName evidence="2">Uncharacterized protein</fullName>
    </submittedName>
</protein>
<feature type="region of interest" description="Disordered" evidence="1">
    <location>
        <begin position="1"/>
        <end position="36"/>
    </location>
</feature>
<reference evidence="2" key="2">
    <citation type="submission" date="2012-05" db="EMBL/GenBank/DDBJ databases">
        <title>Annotation of the Genome Sequence of Fusarium oxysporum f. sp. melonis 26406.</title>
        <authorList>
            <consortium name="The Broad Institute Genomics Platform"/>
            <person name="Ma L.-J."/>
            <person name="Corby-Kistler H."/>
            <person name="Broz K."/>
            <person name="Gale L.R."/>
            <person name="Jonkers W."/>
            <person name="O'Donnell K."/>
            <person name="Ploetz R."/>
            <person name="Steinberg C."/>
            <person name="Schwartz D.C."/>
            <person name="VanEtten H."/>
            <person name="Zhou S."/>
            <person name="Young S.K."/>
            <person name="Zeng Q."/>
            <person name="Gargeya S."/>
            <person name="Fitzgerald M."/>
            <person name="Abouelleil A."/>
            <person name="Alvarado L."/>
            <person name="Chapman S.B."/>
            <person name="Gainer-Dewar J."/>
            <person name="Goldberg J."/>
            <person name="Griggs A."/>
            <person name="Gujja S."/>
            <person name="Hansen M."/>
            <person name="Howarth C."/>
            <person name="Imamovic A."/>
            <person name="Ireland A."/>
            <person name="Larimer J."/>
            <person name="McCowan C."/>
            <person name="Murphy C."/>
            <person name="Pearson M."/>
            <person name="Poon T.W."/>
            <person name="Priest M."/>
            <person name="Roberts A."/>
            <person name="Saif S."/>
            <person name="Shea T."/>
            <person name="Sykes S."/>
            <person name="Wortman J."/>
            <person name="Nusbaum C."/>
            <person name="Birren B."/>
        </authorList>
    </citation>
    <scope>NUCLEOTIDE SEQUENCE</scope>
    <source>
        <strain evidence="2">26406</strain>
    </source>
</reference>
<organism evidence="2">
    <name type="scientific">Fusarium oxysporum f. sp. melonis 26406</name>
    <dbReference type="NCBI Taxonomy" id="1089452"/>
    <lineage>
        <taxon>Eukaryota</taxon>
        <taxon>Fungi</taxon>
        <taxon>Dikarya</taxon>
        <taxon>Ascomycota</taxon>
        <taxon>Pezizomycotina</taxon>
        <taxon>Sordariomycetes</taxon>
        <taxon>Hypocreomycetidae</taxon>
        <taxon>Hypocreales</taxon>
        <taxon>Nectriaceae</taxon>
        <taxon>Fusarium</taxon>
        <taxon>Fusarium oxysporum species complex</taxon>
    </lineage>
</organism>